<name>Q3A0W1_SYNC1</name>
<reference evidence="2 3" key="2">
    <citation type="journal article" date="2012" name="BMC Genomics">
        <title>The genome of Pelobacter carbinolicus reveals surprising metabolic capabilities and physiological features.</title>
        <authorList>
            <person name="Aklujkar M."/>
            <person name="Haveman S.A."/>
            <person name="Didonato R.Jr."/>
            <person name="Chertkov O."/>
            <person name="Han C.S."/>
            <person name="Land M.L."/>
            <person name="Brown P."/>
            <person name="Lovley D.R."/>
        </authorList>
    </citation>
    <scope>NUCLEOTIDE SEQUENCE [LARGE SCALE GENOMIC DNA]</scope>
    <source>
        <strain evidence="3">DSM 2380 / NBRC 103641 / GraBd1</strain>
    </source>
</reference>
<gene>
    <name evidence="2" type="ordered locus">Pcar_2761</name>
</gene>
<proteinExistence type="predicted"/>
<evidence type="ECO:0000313" key="2">
    <source>
        <dbReference type="EMBL" id="ABA89996.1"/>
    </source>
</evidence>
<accession>Q3A0W1</accession>
<dbReference type="STRING" id="338963.Pcar_2761"/>
<feature type="transmembrane region" description="Helical" evidence="1">
    <location>
        <begin position="20"/>
        <end position="42"/>
    </location>
</feature>
<feature type="transmembrane region" description="Helical" evidence="1">
    <location>
        <begin position="48"/>
        <end position="67"/>
    </location>
</feature>
<feature type="transmembrane region" description="Helical" evidence="1">
    <location>
        <begin position="159"/>
        <end position="177"/>
    </location>
</feature>
<evidence type="ECO:0000313" key="3">
    <source>
        <dbReference type="Proteomes" id="UP000002534"/>
    </source>
</evidence>
<reference evidence="3" key="1">
    <citation type="submission" date="2005-10" db="EMBL/GenBank/DDBJ databases">
        <title>Complete sequence of Pelobacter carbinolicus DSM 2380.</title>
        <authorList>
            <person name="Copeland A."/>
            <person name="Lucas S."/>
            <person name="Lapidus A."/>
            <person name="Barry K."/>
            <person name="Detter J.C."/>
            <person name="Glavina T."/>
            <person name="Hammon N."/>
            <person name="Israni S."/>
            <person name="Pitluck S."/>
            <person name="Chertkov O."/>
            <person name="Schmutz J."/>
            <person name="Larimer F."/>
            <person name="Land M."/>
            <person name="Kyrpides N."/>
            <person name="Ivanova N."/>
            <person name="Richardson P."/>
        </authorList>
    </citation>
    <scope>NUCLEOTIDE SEQUENCE [LARGE SCALE GENOMIC DNA]</scope>
    <source>
        <strain evidence="3">DSM 2380 / NBRC 103641 / GraBd1</strain>
    </source>
</reference>
<protein>
    <recommendedName>
        <fullName evidence="4">PH domain-containing protein</fullName>
    </recommendedName>
</protein>
<dbReference type="Proteomes" id="UP000002534">
    <property type="component" value="Chromosome"/>
</dbReference>
<keyword evidence="1" id="KW-0472">Membrane</keyword>
<organism evidence="2 3">
    <name type="scientific">Syntrophotalea carbinolica (strain DSM 2380 / NBRC 103641 / GraBd1)</name>
    <name type="common">Pelobacter carbinolicus</name>
    <dbReference type="NCBI Taxonomy" id="338963"/>
    <lineage>
        <taxon>Bacteria</taxon>
        <taxon>Pseudomonadati</taxon>
        <taxon>Thermodesulfobacteriota</taxon>
        <taxon>Desulfuromonadia</taxon>
        <taxon>Desulfuromonadales</taxon>
        <taxon>Syntrophotaleaceae</taxon>
        <taxon>Syntrophotalea</taxon>
    </lineage>
</organism>
<evidence type="ECO:0008006" key="4">
    <source>
        <dbReference type="Google" id="ProtNLM"/>
    </source>
</evidence>
<dbReference type="AlphaFoldDB" id="Q3A0W1"/>
<sequence length="182" mass="20350">MERSAVKERTPMIFNIRRVFVRSLGFLLLLLVVLEIVCLVQGEPAVKLGMLGIIILVVAALFAASVSRKLEVHTDRMVLHRFGRTRTLAFSDVSAVESLVMRKRVFLTFCAGDDFIILSNAYDRFAELVEVLLSRVPVQSISDDVRRVAAAPPVRHGDVLSCWLGIVLVLVILWHQLATHFG</sequence>
<dbReference type="EMBL" id="CP000142">
    <property type="protein sequence ID" value="ABA89996.1"/>
    <property type="molecule type" value="Genomic_DNA"/>
</dbReference>
<dbReference type="KEGG" id="pca:Pcar_2761"/>
<keyword evidence="1" id="KW-0812">Transmembrane</keyword>
<dbReference type="HOGENOM" id="CLU_125395_0_0_7"/>
<keyword evidence="1" id="KW-1133">Transmembrane helix</keyword>
<keyword evidence="3" id="KW-1185">Reference proteome</keyword>
<dbReference type="eggNOG" id="ENOG5032U61">
    <property type="taxonomic scope" value="Bacteria"/>
</dbReference>
<evidence type="ECO:0000256" key="1">
    <source>
        <dbReference type="SAM" id="Phobius"/>
    </source>
</evidence>